<organism evidence="6">
    <name type="scientific">Rodentolepis nana</name>
    <name type="common">Dwarf tapeworm</name>
    <name type="synonym">Hymenolepis nana</name>
    <dbReference type="NCBI Taxonomy" id="102285"/>
    <lineage>
        <taxon>Eukaryota</taxon>
        <taxon>Metazoa</taxon>
        <taxon>Spiralia</taxon>
        <taxon>Lophotrochozoa</taxon>
        <taxon>Platyhelminthes</taxon>
        <taxon>Cestoda</taxon>
        <taxon>Eucestoda</taxon>
        <taxon>Cyclophyllidea</taxon>
        <taxon>Hymenolepididae</taxon>
        <taxon>Rodentolepis</taxon>
    </lineage>
</organism>
<dbReference type="InterPro" id="IPR016073">
    <property type="entry name" value="Skp1_comp_POZ"/>
</dbReference>
<dbReference type="OrthoDB" id="1917895at2759"/>
<sequence>MSIRVQTRDGLILSLVEDKAKFLPSLSRRINNADGTEVIRLSNITAVVLDKVLEWCSRHAESDCTLEALMQWDQKFFNENKSLIGNIGEAADYFEIGDLKNAVCLYESLLPFCD</sequence>
<dbReference type="SMART" id="SM00512">
    <property type="entry name" value="Skp1"/>
    <property type="match status" value="1"/>
</dbReference>
<dbReference type="InterPro" id="IPR011333">
    <property type="entry name" value="SKP1/BTB/POZ_sf"/>
</dbReference>
<evidence type="ECO:0000256" key="2">
    <source>
        <dbReference type="ARBA" id="ARBA00022786"/>
    </source>
</evidence>
<dbReference type="InterPro" id="IPR016897">
    <property type="entry name" value="SKP1"/>
</dbReference>
<dbReference type="InterPro" id="IPR001232">
    <property type="entry name" value="SKP1-like"/>
</dbReference>
<gene>
    <name evidence="4" type="ORF">HNAJ_LOCUS5982</name>
</gene>
<reference evidence="4 5" key="2">
    <citation type="submission" date="2018-11" db="EMBL/GenBank/DDBJ databases">
        <authorList>
            <consortium name="Pathogen Informatics"/>
        </authorList>
    </citation>
    <scope>NUCLEOTIDE SEQUENCE [LARGE SCALE GENOMIC DNA]</scope>
</reference>
<dbReference type="EMBL" id="UZAE01005803">
    <property type="protein sequence ID" value="VDO01842.1"/>
    <property type="molecule type" value="Genomic_DNA"/>
</dbReference>
<dbReference type="AlphaFoldDB" id="A0A0R3TFZ5"/>
<protein>
    <submittedName>
        <fullName evidence="6">Skp1_POZ domain-containing protein</fullName>
    </submittedName>
</protein>
<keyword evidence="5" id="KW-1185">Reference proteome</keyword>
<evidence type="ECO:0000256" key="1">
    <source>
        <dbReference type="ARBA" id="ARBA00009993"/>
    </source>
</evidence>
<reference evidence="6" key="1">
    <citation type="submission" date="2017-02" db="UniProtKB">
        <authorList>
            <consortium name="WormBaseParasite"/>
        </authorList>
    </citation>
    <scope>IDENTIFICATION</scope>
</reference>
<dbReference type="PANTHER" id="PTHR11165">
    <property type="entry name" value="SKP1"/>
    <property type="match status" value="1"/>
</dbReference>
<dbReference type="SUPFAM" id="SSF54695">
    <property type="entry name" value="POZ domain"/>
    <property type="match status" value="1"/>
</dbReference>
<proteinExistence type="inferred from homology"/>
<dbReference type="STRING" id="102285.A0A0R3TFZ5"/>
<evidence type="ECO:0000313" key="6">
    <source>
        <dbReference type="WBParaSite" id="HNAJ_0000598601-mRNA-1"/>
    </source>
</evidence>
<name>A0A0R3TFZ5_RODNA</name>
<keyword evidence="2" id="KW-0833">Ubl conjugation pathway</keyword>
<dbReference type="WBParaSite" id="HNAJ_0000598601-mRNA-1">
    <property type="protein sequence ID" value="HNAJ_0000598601-mRNA-1"/>
    <property type="gene ID" value="HNAJ_0000598601"/>
</dbReference>
<comment type="similarity">
    <text evidence="1">Belongs to the SKP1 family.</text>
</comment>
<feature type="domain" description="SKP1 component POZ" evidence="3">
    <location>
        <begin position="32"/>
        <end position="60"/>
    </location>
</feature>
<accession>A0A0R3TFZ5</accession>
<evidence type="ECO:0000313" key="4">
    <source>
        <dbReference type="EMBL" id="VDO01842.1"/>
    </source>
</evidence>
<dbReference type="Gene3D" id="3.30.710.10">
    <property type="entry name" value="Potassium Channel Kv1.1, Chain A"/>
    <property type="match status" value="1"/>
</dbReference>
<dbReference type="GO" id="GO:0006511">
    <property type="term" value="P:ubiquitin-dependent protein catabolic process"/>
    <property type="evidence" value="ECO:0007669"/>
    <property type="project" value="InterPro"/>
</dbReference>
<evidence type="ECO:0000313" key="5">
    <source>
        <dbReference type="Proteomes" id="UP000278807"/>
    </source>
</evidence>
<dbReference type="Pfam" id="PF03931">
    <property type="entry name" value="Skp1_POZ"/>
    <property type="match status" value="1"/>
</dbReference>
<dbReference type="Proteomes" id="UP000278807">
    <property type="component" value="Unassembled WGS sequence"/>
</dbReference>
<evidence type="ECO:0000259" key="3">
    <source>
        <dbReference type="Pfam" id="PF03931"/>
    </source>
</evidence>